<evidence type="ECO:0000313" key="6">
    <source>
        <dbReference type="EMBL" id="MFC7407095.1"/>
    </source>
</evidence>
<dbReference type="NCBIfam" id="NF006679">
    <property type="entry name" value="PRK09228.1"/>
    <property type="match status" value="1"/>
</dbReference>
<dbReference type="InterPro" id="IPR032466">
    <property type="entry name" value="Metal_Hydrolase"/>
</dbReference>
<feature type="domain" description="Amidohydrolase-related" evidence="5">
    <location>
        <begin position="61"/>
        <end position="424"/>
    </location>
</feature>
<keyword evidence="7" id="KW-1185">Reference proteome</keyword>
<keyword evidence="4" id="KW-0862">Zinc</keyword>
<accession>A0ABW2QCB4</accession>
<dbReference type="PANTHER" id="PTHR11271">
    <property type="entry name" value="GUANINE DEAMINASE"/>
    <property type="match status" value="1"/>
</dbReference>
<evidence type="ECO:0000313" key="7">
    <source>
        <dbReference type="Proteomes" id="UP001596455"/>
    </source>
</evidence>
<comment type="caution">
    <text evidence="6">The sequence shown here is derived from an EMBL/GenBank/DDBJ whole genome shotgun (WGS) entry which is preliminary data.</text>
</comment>
<organism evidence="6 7">
    <name type="scientific">Georgenia alba</name>
    <dbReference type="NCBI Taxonomy" id="2233858"/>
    <lineage>
        <taxon>Bacteria</taxon>
        <taxon>Bacillati</taxon>
        <taxon>Actinomycetota</taxon>
        <taxon>Actinomycetes</taxon>
        <taxon>Micrococcales</taxon>
        <taxon>Bogoriellaceae</taxon>
        <taxon>Georgenia</taxon>
    </lineage>
</organism>
<dbReference type="EC" id="3.5.4.3" evidence="6"/>
<dbReference type="InterPro" id="IPR011059">
    <property type="entry name" value="Metal-dep_hydrolase_composite"/>
</dbReference>
<comment type="cofactor">
    <cofactor evidence="1">
        <name>Zn(2+)</name>
        <dbReference type="ChEBI" id="CHEBI:29105"/>
    </cofactor>
</comment>
<name>A0ABW2QCB4_9MICO</name>
<gene>
    <name evidence="6" type="ORF">ACFQQL_18405</name>
</gene>
<evidence type="ECO:0000256" key="4">
    <source>
        <dbReference type="ARBA" id="ARBA00022833"/>
    </source>
</evidence>
<evidence type="ECO:0000256" key="2">
    <source>
        <dbReference type="ARBA" id="ARBA00022723"/>
    </source>
</evidence>
<evidence type="ECO:0000256" key="3">
    <source>
        <dbReference type="ARBA" id="ARBA00022801"/>
    </source>
</evidence>
<dbReference type="EMBL" id="JBHTCQ010000005">
    <property type="protein sequence ID" value="MFC7407095.1"/>
    <property type="molecule type" value="Genomic_DNA"/>
</dbReference>
<keyword evidence="2" id="KW-0479">Metal-binding</keyword>
<dbReference type="Pfam" id="PF01979">
    <property type="entry name" value="Amidohydro_1"/>
    <property type="match status" value="1"/>
</dbReference>
<dbReference type="SUPFAM" id="SSF51338">
    <property type="entry name" value="Composite domain of metallo-dependent hydrolases"/>
    <property type="match status" value="2"/>
</dbReference>
<protein>
    <submittedName>
        <fullName evidence="6">Guanine deaminase</fullName>
        <ecNumber evidence="6">3.5.4.3</ecNumber>
    </submittedName>
</protein>
<keyword evidence="3 6" id="KW-0378">Hydrolase</keyword>
<dbReference type="RefSeq" id="WP_382396626.1">
    <property type="nucleotide sequence ID" value="NZ_JBHTCQ010000005.1"/>
</dbReference>
<reference evidence="7" key="1">
    <citation type="journal article" date="2019" name="Int. J. Syst. Evol. Microbiol.">
        <title>The Global Catalogue of Microorganisms (GCM) 10K type strain sequencing project: providing services to taxonomists for standard genome sequencing and annotation.</title>
        <authorList>
            <consortium name="The Broad Institute Genomics Platform"/>
            <consortium name="The Broad Institute Genome Sequencing Center for Infectious Disease"/>
            <person name="Wu L."/>
            <person name="Ma J."/>
        </authorList>
    </citation>
    <scope>NUCLEOTIDE SEQUENCE [LARGE SCALE GENOMIC DNA]</scope>
    <source>
        <strain evidence="7">JCM 1490</strain>
    </source>
</reference>
<dbReference type="Gene3D" id="2.30.40.10">
    <property type="entry name" value="Urease, subunit C, domain 1"/>
    <property type="match status" value="1"/>
</dbReference>
<sequence>MTVYLATVLDTPGETMLEPRLRAASGIALVVEDGTVVARTDRADARTRFPDHDVVDLTEGVLLPGLVDTHVHYPQVRVVGGVGLPLLDWLRERALPEEARLAEPGYAARVATEFLTGLAGAGTTTALVFGSHFAGAMDQFFPAAAASGLRITAGLVLSDVTLPEELLTTPQRAVEESVALATRWHGSGRLRYAVTPRFALSAGEAMLDACAAVVDAVDGVWVTSHLNENRDEVAQVRELFGVPGYLDAYDRHGLVTRRSVWAHDVHPTAAELARLAETGTAVAHCPTSNAALGSGIFPMRDHLAAGVSLALGSDVGAGTGFCLLKEALQACLLQHLHPEGAELGPAALLHLATRSGAQALGLADTVGDLSVGKAFDAVWVRPARDSTLDVALRHAADPADALARTITLGGPADVARTWVAGEAVTASRRTELENA</sequence>
<proteinExistence type="predicted"/>
<dbReference type="SUPFAM" id="SSF51556">
    <property type="entry name" value="Metallo-dependent hydrolases"/>
    <property type="match status" value="1"/>
</dbReference>
<evidence type="ECO:0000256" key="1">
    <source>
        <dbReference type="ARBA" id="ARBA00001947"/>
    </source>
</evidence>
<dbReference type="Proteomes" id="UP001596455">
    <property type="component" value="Unassembled WGS sequence"/>
</dbReference>
<dbReference type="InterPro" id="IPR006680">
    <property type="entry name" value="Amidohydro-rel"/>
</dbReference>
<dbReference type="InterPro" id="IPR051607">
    <property type="entry name" value="Metallo-dep_hydrolases"/>
</dbReference>
<dbReference type="GO" id="GO:0008892">
    <property type="term" value="F:guanine deaminase activity"/>
    <property type="evidence" value="ECO:0007669"/>
    <property type="project" value="UniProtKB-EC"/>
</dbReference>
<dbReference type="PANTHER" id="PTHR11271:SF6">
    <property type="entry name" value="GUANINE DEAMINASE"/>
    <property type="match status" value="1"/>
</dbReference>
<dbReference type="Gene3D" id="3.20.20.140">
    <property type="entry name" value="Metal-dependent hydrolases"/>
    <property type="match status" value="1"/>
</dbReference>
<evidence type="ECO:0000259" key="5">
    <source>
        <dbReference type="Pfam" id="PF01979"/>
    </source>
</evidence>